<evidence type="ECO:0000259" key="10">
    <source>
        <dbReference type="Pfam" id="PF01248"/>
    </source>
</evidence>
<dbReference type="InterPro" id="IPR018492">
    <property type="entry name" value="Ribosomal_eL8/Nhp2"/>
</dbReference>
<organism evidence="11 12">
    <name type="scientific">Candidatus Iainarchaeum sp</name>
    <dbReference type="NCBI Taxonomy" id="3101447"/>
    <lineage>
        <taxon>Archaea</taxon>
        <taxon>Candidatus Iainarchaeota</taxon>
        <taxon>Candidatus Iainarchaeia</taxon>
        <taxon>Candidatus Iainarchaeales</taxon>
        <taxon>Candidatus Iainarchaeaceae</taxon>
        <taxon>Candidatus Iainarchaeum</taxon>
    </lineage>
</organism>
<evidence type="ECO:0000256" key="9">
    <source>
        <dbReference type="HAMAP-Rule" id="MF_00326"/>
    </source>
</evidence>
<keyword evidence="3 9" id="KW-0963">Cytoplasm</keyword>
<dbReference type="Proteomes" id="UP000675968">
    <property type="component" value="Unassembled WGS sequence"/>
</dbReference>
<name>A0A8T4LGU0_9ARCH</name>
<dbReference type="Pfam" id="PF01248">
    <property type="entry name" value="Ribosomal_L7Ae"/>
    <property type="match status" value="1"/>
</dbReference>
<evidence type="ECO:0000256" key="2">
    <source>
        <dbReference type="ARBA" id="ARBA00007337"/>
    </source>
</evidence>
<accession>A0A8T4LGU0</accession>
<evidence type="ECO:0000256" key="5">
    <source>
        <dbReference type="ARBA" id="ARBA00022730"/>
    </source>
</evidence>
<dbReference type="GO" id="GO:0042254">
    <property type="term" value="P:ribosome biogenesis"/>
    <property type="evidence" value="ECO:0007669"/>
    <property type="project" value="InterPro"/>
</dbReference>
<proteinExistence type="inferred from homology"/>
<evidence type="ECO:0000256" key="6">
    <source>
        <dbReference type="ARBA" id="ARBA00022884"/>
    </source>
</evidence>
<keyword evidence="4 9" id="KW-0819">tRNA processing</keyword>
<dbReference type="PROSITE" id="PS01082">
    <property type="entry name" value="RIBOSOMAL_L7AE"/>
    <property type="match status" value="1"/>
</dbReference>
<gene>
    <name evidence="9 11" type="primary">rpl7ae</name>
    <name evidence="11" type="ORF">J4215_06040</name>
</gene>
<evidence type="ECO:0000256" key="1">
    <source>
        <dbReference type="ARBA" id="ARBA00004496"/>
    </source>
</evidence>
<dbReference type="InterPro" id="IPR050257">
    <property type="entry name" value="eL8/uL1-like"/>
</dbReference>
<keyword evidence="7 9" id="KW-0689">Ribosomal protein</keyword>
<keyword evidence="8 9" id="KW-0687">Ribonucleoprotein</keyword>
<evidence type="ECO:0000313" key="11">
    <source>
        <dbReference type="EMBL" id="MBS3062116.1"/>
    </source>
</evidence>
<reference evidence="11" key="1">
    <citation type="submission" date="2021-03" db="EMBL/GenBank/DDBJ databases">
        <authorList>
            <person name="Jaffe A."/>
        </authorList>
    </citation>
    <scope>NUCLEOTIDE SEQUENCE</scope>
    <source>
        <strain evidence="11">RIFCSPLOWO2_01_FULL_AR10_48_17</strain>
    </source>
</reference>
<comment type="subunit">
    <text evidence="9">Part of the 50S ribosomal subunit. Probably part of the RNase P complex.</text>
</comment>
<dbReference type="PRINTS" id="PR00884">
    <property type="entry name" value="RIBOSOMALHS6"/>
</dbReference>
<dbReference type="InterPro" id="IPR029064">
    <property type="entry name" value="Ribosomal_eL30-like_sf"/>
</dbReference>
<reference evidence="11" key="2">
    <citation type="submission" date="2021-05" db="EMBL/GenBank/DDBJ databases">
        <title>Protein family content uncovers lineage relationships and bacterial pathway maintenance mechanisms in DPANN archaea.</title>
        <authorList>
            <person name="Castelle C.J."/>
            <person name="Meheust R."/>
            <person name="Jaffe A.L."/>
            <person name="Seitz K."/>
            <person name="Gong X."/>
            <person name="Baker B.J."/>
            <person name="Banfield J.F."/>
        </authorList>
    </citation>
    <scope>NUCLEOTIDE SEQUENCE</scope>
    <source>
        <strain evidence="11">RIFCSPLOWO2_01_FULL_AR10_48_17</strain>
    </source>
</reference>
<evidence type="ECO:0000256" key="3">
    <source>
        <dbReference type="ARBA" id="ARBA00022490"/>
    </source>
</evidence>
<dbReference type="PRINTS" id="PR00881">
    <property type="entry name" value="L7ARS6FAMILY"/>
</dbReference>
<dbReference type="AlphaFoldDB" id="A0A8T4LGU0"/>
<dbReference type="GO" id="GO:0001682">
    <property type="term" value="P:tRNA 5'-leader removal"/>
    <property type="evidence" value="ECO:0007669"/>
    <property type="project" value="UniProtKB-UniRule"/>
</dbReference>
<dbReference type="GO" id="GO:0019843">
    <property type="term" value="F:rRNA binding"/>
    <property type="evidence" value="ECO:0007669"/>
    <property type="project" value="UniProtKB-KW"/>
</dbReference>
<sequence>MTIREVKDRSELDMAQYVKFSVPKEIMDRQLNAIEKVRKGGKIKVGVNEVTKAVERGQAKFVFIAEDVSPAEIVMHLPVVCKEKKIPFSFVSSKKELGEKSGLEVGTSAIAIMEEGDAKADLESLARQVAELK</sequence>
<dbReference type="InterPro" id="IPR022481">
    <property type="entry name" value="Ribosomal_eL8_arc"/>
</dbReference>
<dbReference type="GO" id="GO:1990904">
    <property type="term" value="C:ribonucleoprotein complex"/>
    <property type="evidence" value="ECO:0007669"/>
    <property type="project" value="UniProtKB-KW"/>
</dbReference>
<dbReference type="GO" id="GO:0004526">
    <property type="term" value="F:ribonuclease P activity"/>
    <property type="evidence" value="ECO:0007669"/>
    <property type="project" value="UniProtKB-UniRule"/>
</dbReference>
<comment type="function">
    <text evidence="9">Multifunctional RNA-binding protein that recognizes the K-turn motif in ribosomal RNA, the RNA component of RNase P, box H/ACA, box C/D and box C'/D' sRNAs.</text>
</comment>
<dbReference type="GO" id="GO:0003735">
    <property type="term" value="F:structural constituent of ribosome"/>
    <property type="evidence" value="ECO:0007669"/>
    <property type="project" value="InterPro"/>
</dbReference>
<evidence type="ECO:0000256" key="8">
    <source>
        <dbReference type="ARBA" id="ARBA00023274"/>
    </source>
</evidence>
<evidence type="ECO:0000256" key="7">
    <source>
        <dbReference type="ARBA" id="ARBA00022980"/>
    </source>
</evidence>
<dbReference type="SUPFAM" id="SSF55315">
    <property type="entry name" value="L30e-like"/>
    <property type="match status" value="1"/>
</dbReference>
<dbReference type="EMBL" id="JAGVWC010000012">
    <property type="protein sequence ID" value="MBS3062116.1"/>
    <property type="molecule type" value="Genomic_DNA"/>
</dbReference>
<dbReference type="InterPro" id="IPR004037">
    <property type="entry name" value="Ribosomal_eL8-like_CS"/>
</dbReference>
<dbReference type="GO" id="GO:0006412">
    <property type="term" value="P:translation"/>
    <property type="evidence" value="ECO:0007669"/>
    <property type="project" value="UniProtKB-UniRule"/>
</dbReference>
<dbReference type="FunFam" id="3.30.1330.30:FF:000020">
    <property type="entry name" value="50S ribosomal protein L7Ae"/>
    <property type="match status" value="1"/>
</dbReference>
<dbReference type="Gene3D" id="3.30.1330.30">
    <property type="match status" value="1"/>
</dbReference>
<evidence type="ECO:0000256" key="4">
    <source>
        <dbReference type="ARBA" id="ARBA00022694"/>
    </source>
</evidence>
<comment type="caution">
    <text evidence="11">The sequence shown here is derived from an EMBL/GenBank/DDBJ whole genome shotgun (WGS) entry which is preliminary data.</text>
</comment>
<comment type="similarity">
    <text evidence="2 9">Belongs to the eukaryotic ribosomal protein eL8 family.</text>
</comment>
<feature type="domain" description="Ribosomal protein eL8/eL30/eS12/Gadd45" evidence="10">
    <location>
        <begin position="32"/>
        <end position="119"/>
    </location>
</feature>
<dbReference type="NCBIfam" id="TIGR03677">
    <property type="entry name" value="eL8_ribo"/>
    <property type="match status" value="1"/>
</dbReference>
<dbReference type="InterPro" id="IPR004038">
    <property type="entry name" value="Ribosomal_eL8/eL30/eS12/Gad45"/>
</dbReference>
<dbReference type="HAMAP" id="MF_00326">
    <property type="entry name" value="Ribosomal_eL8"/>
    <property type="match status" value="1"/>
</dbReference>
<comment type="subcellular location">
    <subcellularLocation>
        <location evidence="1 9">Cytoplasm</location>
    </subcellularLocation>
</comment>
<dbReference type="GO" id="GO:0005737">
    <property type="term" value="C:cytoplasm"/>
    <property type="evidence" value="ECO:0007669"/>
    <property type="project" value="UniProtKB-SubCell"/>
</dbReference>
<dbReference type="GO" id="GO:0005840">
    <property type="term" value="C:ribosome"/>
    <property type="evidence" value="ECO:0007669"/>
    <property type="project" value="UniProtKB-KW"/>
</dbReference>
<dbReference type="PANTHER" id="PTHR23105">
    <property type="entry name" value="RIBOSOMAL PROTEIN L7AE FAMILY MEMBER"/>
    <property type="match status" value="1"/>
</dbReference>
<keyword evidence="5 9" id="KW-0699">rRNA-binding</keyword>
<evidence type="ECO:0000313" key="12">
    <source>
        <dbReference type="Proteomes" id="UP000675968"/>
    </source>
</evidence>
<protein>
    <recommendedName>
        <fullName evidence="9">Large ribosomal subunit protein eL8</fullName>
    </recommendedName>
</protein>
<keyword evidence="6 9" id="KW-0694">RNA-binding</keyword>